<name>A0A7R6PAK7_9GAMM</name>
<feature type="coiled-coil region" evidence="1">
    <location>
        <begin position="885"/>
        <end position="912"/>
    </location>
</feature>
<evidence type="ECO:0008006" key="4">
    <source>
        <dbReference type="Google" id="ProtNLM"/>
    </source>
</evidence>
<dbReference type="RefSeq" id="WP_201349587.1">
    <property type="nucleotide sequence ID" value="NZ_AP014546.1"/>
</dbReference>
<dbReference type="EMBL" id="AP014546">
    <property type="protein sequence ID" value="BBB28944.1"/>
    <property type="molecule type" value="Genomic_DNA"/>
</dbReference>
<sequence>MLSNFFKPKWQHTNPVIRLNAVKSLSDESNDQYLILSGLAIRDPDVNVRQAAIAQIMSINNLIQLLKDPDANSSAIETRLAHELSNDSNPHALFEQLSSKLETTVMWRIISQTPSQELHATLINNIKDQSLLVEVATSSSPVHTRKIAAERISTPALLEQLLKATKQNDKAIYRIMRDKCNELREHTKQQQALRDRAMSIFEQVTSLSKGEWFPLYPAKFEALSQEWNNFSPSVTQEFQQPFSDAYDTCQKRIQTIAAQEAEKAQELLNMKLAREKADTILQQLQDFTTCAEATSYSQQDEIAALTKAQESFQHQWASISNTASANQLKTYNQLTQALSKIHSHALSADSKLNAVSEFLSSCEQNSFKKKTVQEQLKQANSILEQTAWPKNLERPDVLQQLDSAITKLTSEKQLLTQKSLKITEKLRLQLAQLERLIEKGEVKTAEKESRKTIELLSQIKGTAKDNFEQQYKGLNTRIEELKDWQGYAVTPKKEQLCADMEGLINAEILPQEKAKKIKQLQQQWKLLDATDPFHSQAIWKRFKTASDKAYEPCEVYFSSQNESRRYNLQQKELIYQEVAAYLQQIDWQAGDWRAVEQIIQAAKQEWRRFTPVDRNPGQALQTKFNKLLLDAENHFQALKEDSMAAKEKLIADAQALTTADDIVDAAEQAKKLQKNWKECGPTFHSQERKLWKAFRVHCDIIFQRLHDQTPSREAAYAAKVTLNQVTDELAGFEDAPLHTAQKIESITAARQLVEAFKESLTAKDIERFNKAANYVEQQTNALQRFAEHTDNHQLQEHSALCDLLETHLLDNSATESKQDFFEHWHLQKNTDLHEKIRNRRSLIESIASGESELEPLLSNADKELREICIRLEIALNLPSPSYDQALRMEYQMQRLQKALEQQQQAVNLIDIKKLEFESLGIPFRKANESLNERFQDLINTVFN</sequence>
<dbReference type="Pfam" id="PF03993">
    <property type="entry name" value="DUF349"/>
    <property type="match status" value="2"/>
</dbReference>
<feature type="coiled-coil region" evidence="1">
    <location>
        <begin position="398"/>
        <end position="484"/>
    </location>
</feature>
<reference evidence="2 3" key="1">
    <citation type="journal article" date="2008" name="Int. J. Syst. Evol. Microbiol.">
        <title>Neptunomonas japonica sp. nov., an Osedax japonicus symbiont-like bacterium isolated from sediment adjacent to sperm whale carcasses off Kagoshima, Japan.</title>
        <authorList>
            <person name="Miyazaki M."/>
            <person name="Nogi Y."/>
            <person name="Fujiwara Y."/>
            <person name="Kawato M."/>
            <person name="Kubokawa K."/>
            <person name="Horikoshi K."/>
        </authorList>
    </citation>
    <scope>NUCLEOTIDE SEQUENCE [LARGE SCALE GENOMIC DNA]</scope>
    <source>
        <strain evidence="2 3">JAMM 1380</strain>
    </source>
</reference>
<evidence type="ECO:0000256" key="1">
    <source>
        <dbReference type="SAM" id="Coils"/>
    </source>
</evidence>
<keyword evidence="1" id="KW-0175">Coiled coil</keyword>
<dbReference type="InterPro" id="IPR007139">
    <property type="entry name" value="DUF349"/>
</dbReference>
<dbReference type="Proteomes" id="UP000595332">
    <property type="component" value="Chromosome"/>
</dbReference>
<evidence type="ECO:0000313" key="3">
    <source>
        <dbReference type="Proteomes" id="UP000595332"/>
    </source>
</evidence>
<dbReference type="AlphaFoldDB" id="A0A7R6PAK7"/>
<accession>A0A7R6PAK7</accession>
<evidence type="ECO:0000313" key="2">
    <source>
        <dbReference type="EMBL" id="BBB28944.1"/>
    </source>
</evidence>
<protein>
    <recommendedName>
        <fullName evidence="4">DUF349 domain-containing protein</fullName>
    </recommendedName>
</protein>
<organism evidence="2 3">
    <name type="scientific">Neptunomonas japonica JAMM 1380</name>
    <dbReference type="NCBI Taxonomy" id="1441457"/>
    <lineage>
        <taxon>Bacteria</taxon>
        <taxon>Pseudomonadati</taxon>
        <taxon>Pseudomonadota</taxon>
        <taxon>Gammaproteobacteria</taxon>
        <taxon>Oceanospirillales</taxon>
        <taxon>Oceanospirillaceae</taxon>
        <taxon>Neptunomonas</taxon>
    </lineage>
</organism>
<gene>
    <name evidence="2" type="ORF">NEJAP_0987</name>
</gene>
<dbReference type="KEGG" id="njp:NEJAP_0987"/>
<proteinExistence type="predicted"/>
<keyword evidence="3" id="KW-1185">Reference proteome</keyword>